<dbReference type="PANTHER" id="PTHR10091:SF0">
    <property type="entry name" value="GALACTOSE MUTAROTASE"/>
    <property type="match status" value="1"/>
</dbReference>
<feature type="binding site" evidence="14">
    <location>
        <begin position="81"/>
        <end position="82"/>
    </location>
    <ligand>
        <name>beta-D-galactose</name>
        <dbReference type="ChEBI" id="CHEBI:27667"/>
    </ligand>
</feature>
<feature type="binding site" evidence="14">
    <location>
        <begin position="177"/>
        <end position="179"/>
    </location>
    <ligand>
        <name>beta-D-galactose</name>
        <dbReference type="ChEBI" id="CHEBI:27667"/>
    </ligand>
</feature>
<dbReference type="EMBL" id="JADILY010000019">
    <property type="protein sequence ID" value="MBO8481126.1"/>
    <property type="molecule type" value="Genomic_DNA"/>
</dbReference>
<dbReference type="CDD" id="cd09019">
    <property type="entry name" value="galactose_mutarotase_like"/>
    <property type="match status" value="1"/>
</dbReference>
<dbReference type="PROSITE" id="PS00545">
    <property type="entry name" value="ALDOSE_1_EPIMERASE"/>
    <property type="match status" value="1"/>
</dbReference>
<dbReference type="GO" id="GO:0004034">
    <property type="term" value="F:aldose 1-epimerase activity"/>
    <property type="evidence" value="ECO:0007669"/>
    <property type="project" value="UniProtKB-EC"/>
</dbReference>
<protein>
    <recommendedName>
        <fullName evidence="7 11">Aldose 1-epimerase</fullName>
        <ecNumber evidence="6 11">5.1.3.3</ecNumber>
    </recommendedName>
</protein>
<reference evidence="15" key="1">
    <citation type="submission" date="2020-10" db="EMBL/GenBank/DDBJ databases">
        <authorList>
            <person name="Gilroy R."/>
        </authorList>
    </citation>
    <scope>NUCLEOTIDE SEQUENCE</scope>
    <source>
        <strain evidence="15">B3-2255</strain>
    </source>
</reference>
<name>A0A9D9NPL8_9BACT</name>
<dbReference type="InterPro" id="IPR011013">
    <property type="entry name" value="Gal_mutarotase_sf_dom"/>
</dbReference>
<evidence type="ECO:0000256" key="13">
    <source>
        <dbReference type="PIRSR" id="PIRSR005096-2"/>
    </source>
</evidence>
<evidence type="ECO:0000256" key="12">
    <source>
        <dbReference type="PIRSR" id="PIRSR005096-1"/>
    </source>
</evidence>
<dbReference type="Pfam" id="PF01263">
    <property type="entry name" value="Aldose_epim"/>
    <property type="match status" value="1"/>
</dbReference>
<dbReference type="InterPro" id="IPR015443">
    <property type="entry name" value="Aldose_1-epimerase"/>
</dbReference>
<dbReference type="InterPro" id="IPR018052">
    <property type="entry name" value="Ald1_epimerase_CS"/>
</dbReference>
<keyword evidence="8" id="KW-0106">Calcium</keyword>
<reference evidence="15" key="2">
    <citation type="journal article" date="2021" name="PeerJ">
        <title>Extensive microbial diversity within the chicken gut microbiome revealed by metagenomics and culture.</title>
        <authorList>
            <person name="Gilroy R."/>
            <person name="Ravi A."/>
            <person name="Getino M."/>
            <person name="Pursley I."/>
            <person name="Horton D.L."/>
            <person name="Alikhan N.F."/>
            <person name="Baker D."/>
            <person name="Gharbi K."/>
            <person name="Hall N."/>
            <person name="Watson M."/>
            <person name="Adriaenssens E.M."/>
            <person name="Foster-Nyarko E."/>
            <person name="Jarju S."/>
            <person name="Secka A."/>
            <person name="Antonio M."/>
            <person name="Oren A."/>
            <person name="Chaudhuri R.R."/>
            <person name="La Ragione R."/>
            <person name="Hildebrand F."/>
            <person name="Pallen M.J."/>
        </authorList>
    </citation>
    <scope>NUCLEOTIDE SEQUENCE</scope>
    <source>
        <strain evidence="15">B3-2255</strain>
    </source>
</reference>
<feature type="binding site" evidence="13">
    <location>
        <position position="249"/>
    </location>
    <ligand>
        <name>beta-D-galactose</name>
        <dbReference type="ChEBI" id="CHEBI:27667"/>
    </ligand>
</feature>
<evidence type="ECO:0000256" key="4">
    <source>
        <dbReference type="ARBA" id="ARBA00006206"/>
    </source>
</evidence>
<keyword evidence="10 11" id="KW-0119">Carbohydrate metabolism</keyword>
<evidence type="ECO:0000256" key="6">
    <source>
        <dbReference type="ARBA" id="ARBA00013185"/>
    </source>
</evidence>
<evidence type="ECO:0000256" key="10">
    <source>
        <dbReference type="ARBA" id="ARBA00023277"/>
    </source>
</evidence>
<dbReference type="PANTHER" id="PTHR10091">
    <property type="entry name" value="ALDOSE-1-EPIMERASE"/>
    <property type="match status" value="1"/>
</dbReference>
<dbReference type="AlphaFoldDB" id="A0A9D9NPL8"/>
<evidence type="ECO:0000256" key="8">
    <source>
        <dbReference type="ARBA" id="ARBA00022837"/>
    </source>
</evidence>
<feature type="active site" description="Proton donor" evidence="12">
    <location>
        <position position="177"/>
    </location>
</feature>
<feature type="active site" description="Proton acceptor" evidence="12">
    <location>
        <position position="314"/>
    </location>
</feature>
<dbReference type="InterPro" id="IPR008183">
    <property type="entry name" value="Aldose_1/G6P_1-epimerase"/>
</dbReference>
<evidence type="ECO:0000256" key="1">
    <source>
        <dbReference type="ARBA" id="ARBA00001614"/>
    </source>
</evidence>
<dbReference type="GO" id="GO:0033499">
    <property type="term" value="P:galactose catabolic process via UDP-galactose, Leloir pathway"/>
    <property type="evidence" value="ECO:0007669"/>
    <property type="project" value="TreeGrafter"/>
</dbReference>
<comment type="subunit">
    <text evidence="5">Monomer.</text>
</comment>
<evidence type="ECO:0000256" key="2">
    <source>
        <dbReference type="ARBA" id="ARBA00001913"/>
    </source>
</evidence>
<dbReference type="InterPro" id="IPR047215">
    <property type="entry name" value="Galactose_mutarotase-like"/>
</dbReference>
<dbReference type="EC" id="5.1.3.3" evidence="6 11"/>
<dbReference type="GO" id="GO:0006006">
    <property type="term" value="P:glucose metabolic process"/>
    <property type="evidence" value="ECO:0007669"/>
    <property type="project" value="TreeGrafter"/>
</dbReference>
<dbReference type="Proteomes" id="UP000823772">
    <property type="component" value="Unassembled WGS sequence"/>
</dbReference>
<comment type="pathway">
    <text evidence="3 11">Carbohydrate metabolism; hexose metabolism.</text>
</comment>
<organism evidence="15 16">
    <name type="scientific">Candidatus Merdivivens faecigallinarum</name>
    <dbReference type="NCBI Taxonomy" id="2840871"/>
    <lineage>
        <taxon>Bacteria</taxon>
        <taxon>Pseudomonadati</taxon>
        <taxon>Bacteroidota</taxon>
        <taxon>Bacteroidia</taxon>
        <taxon>Bacteroidales</taxon>
        <taxon>Muribaculaceae</taxon>
        <taxon>Muribaculaceae incertae sedis</taxon>
        <taxon>Candidatus Merdivivens</taxon>
    </lineage>
</organism>
<dbReference type="GO" id="GO:0030246">
    <property type="term" value="F:carbohydrate binding"/>
    <property type="evidence" value="ECO:0007669"/>
    <property type="project" value="InterPro"/>
</dbReference>
<gene>
    <name evidence="15" type="ORF">IAC87_01100</name>
</gene>
<dbReference type="NCBIfam" id="NF008277">
    <property type="entry name" value="PRK11055.1"/>
    <property type="match status" value="1"/>
</dbReference>
<dbReference type="GO" id="GO:0005737">
    <property type="term" value="C:cytoplasm"/>
    <property type="evidence" value="ECO:0007669"/>
    <property type="project" value="TreeGrafter"/>
</dbReference>
<evidence type="ECO:0000256" key="14">
    <source>
        <dbReference type="PIRSR" id="PIRSR005096-3"/>
    </source>
</evidence>
<evidence type="ECO:0000256" key="11">
    <source>
        <dbReference type="PIRNR" id="PIRNR005096"/>
    </source>
</evidence>
<dbReference type="PIRSF" id="PIRSF005096">
    <property type="entry name" value="GALM"/>
    <property type="match status" value="1"/>
</dbReference>
<proteinExistence type="inferred from homology"/>
<dbReference type="InterPro" id="IPR014718">
    <property type="entry name" value="GH-type_carb-bd"/>
</dbReference>
<evidence type="ECO:0000256" key="9">
    <source>
        <dbReference type="ARBA" id="ARBA00023235"/>
    </source>
</evidence>
<accession>A0A9D9NPL8</accession>
<comment type="caution">
    <text evidence="15">The sequence shown here is derived from an EMBL/GenBank/DDBJ whole genome shotgun (WGS) entry which is preliminary data.</text>
</comment>
<evidence type="ECO:0000256" key="3">
    <source>
        <dbReference type="ARBA" id="ARBA00005028"/>
    </source>
</evidence>
<comment type="catalytic activity">
    <reaction evidence="1 11">
        <text>alpha-D-glucose = beta-D-glucose</text>
        <dbReference type="Rhea" id="RHEA:10264"/>
        <dbReference type="ChEBI" id="CHEBI:15903"/>
        <dbReference type="ChEBI" id="CHEBI:17925"/>
        <dbReference type="EC" id="5.1.3.3"/>
    </reaction>
</comment>
<comment type="cofactor">
    <cofactor evidence="2">
        <name>Ca(2+)</name>
        <dbReference type="ChEBI" id="CHEBI:29108"/>
    </cofactor>
</comment>
<comment type="similarity">
    <text evidence="4 11">Belongs to the aldose epimerase family.</text>
</comment>
<keyword evidence="9 11" id="KW-0413">Isomerase</keyword>
<evidence type="ECO:0000313" key="15">
    <source>
        <dbReference type="EMBL" id="MBO8481126.1"/>
    </source>
</evidence>
<dbReference type="SUPFAM" id="SSF74650">
    <property type="entry name" value="Galactose mutarotase-like"/>
    <property type="match status" value="1"/>
</dbReference>
<sequence length="350" mass="38260">MVTIETTPWGKGPEGEEIHLYKMTNVTGASVVLSETGAGIVEINVPDKEGRIANVSLGYARAEDYFNDGPCMGKVPGRYANRIAGARFVLDGKEYRLLSDKADFQLHGGPGGYADRIWKGRVSDNGVEFLLEDPDGKNGYPGNVEVLARYEWDDECRLTLSLRAHSDAPTVINLTNHAYFNLKGEGNGDILDHRLTLNASDFVVTDSNLVPTGEIASVAGTPMDFTTPKEIGRDIAMDFPALKSGKGYDSCWVIDGRPGELSLAARLEERQSGRVLEVLTTQPGVQVYTGNWLEGCPKGRGGAEYHDYYGVALECQHLPDSPNHPDFPSTVLRPGEEFNELIIYRFSAKG</sequence>
<evidence type="ECO:0000256" key="7">
    <source>
        <dbReference type="ARBA" id="ARBA00014165"/>
    </source>
</evidence>
<evidence type="ECO:0000256" key="5">
    <source>
        <dbReference type="ARBA" id="ARBA00011245"/>
    </source>
</evidence>
<evidence type="ECO:0000313" key="16">
    <source>
        <dbReference type="Proteomes" id="UP000823772"/>
    </source>
</evidence>
<dbReference type="Gene3D" id="2.70.98.10">
    <property type="match status" value="1"/>
</dbReference>